<proteinExistence type="predicted"/>
<gene>
    <name evidence="2" type="ORF">CM83_64476</name>
</gene>
<accession>A0A0A9YJE3</accession>
<evidence type="ECO:0000256" key="1">
    <source>
        <dbReference type="SAM" id="MobiDB-lite"/>
    </source>
</evidence>
<reference evidence="2" key="2">
    <citation type="submission" date="2014-07" db="EMBL/GenBank/DDBJ databases">
        <authorList>
            <person name="Hull J."/>
        </authorList>
    </citation>
    <scope>NUCLEOTIDE SEQUENCE</scope>
</reference>
<dbReference type="AlphaFoldDB" id="A0A0A9YJE3"/>
<dbReference type="EMBL" id="GBHO01010422">
    <property type="protein sequence ID" value="JAG33182.1"/>
    <property type="molecule type" value="Transcribed_RNA"/>
</dbReference>
<organism evidence="2">
    <name type="scientific">Lygus hesperus</name>
    <name type="common">Western plant bug</name>
    <dbReference type="NCBI Taxonomy" id="30085"/>
    <lineage>
        <taxon>Eukaryota</taxon>
        <taxon>Metazoa</taxon>
        <taxon>Ecdysozoa</taxon>
        <taxon>Arthropoda</taxon>
        <taxon>Hexapoda</taxon>
        <taxon>Insecta</taxon>
        <taxon>Pterygota</taxon>
        <taxon>Neoptera</taxon>
        <taxon>Paraneoptera</taxon>
        <taxon>Hemiptera</taxon>
        <taxon>Heteroptera</taxon>
        <taxon>Panheteroptera</taxon>
        <taxon>Cimicomorpha</taxon>
        <taxon>Miridae</taxon>
        <taxon>Mirini</taxon>
        <taxon>Lygus</taxon>
    </lineage>
</organism>
<sequence>TAPSTSKPGPLPQGVHIESTPSTVPSAPSTSQSVPSLHTEISPSLEQQSFPEDEQSSPAEEQEEQQGETTINEVQGVGIPRRSARVKRPPAYLADYMTN</sequence>
<feature type="compositionally biased region" description="Acidic residues" evidence="1">
    <location>
        <begin position="51"/>
        <end position="66"/>
    </location>
</feature>
<evidence type="ECO:0000313" key="2">
    <source>
        <dbReference type="EMBL" id="JAG33182.1"/>
    </source>
</evidence>
<feature type="compositionally biased region" description="Polar residues" evidence="1">
    <location>
        <begin position="39"/>
        <end position="50"/>
    </location>
</feature>
<feature type="compositionally biased region" description="Low complexity" evidence="1">
    <location>
        <begin position="19"/>
        <end position="36"/>
    </location>
</feature>
<feature type="non-terminal residue" evidence="2">
    <location>
        <position position="1"/>
    </location>
</feature>
<feature type="region of interest" description="Disordered" evidence="1">
    <location>
        <begin position="1"/>
        <end position="99"/>
    </location>
</feature>
<name>A0A0A9YJE3_LYGHE</name>
<reference evidence="2" key="1">
    <citation type="journal article" date="2014" name="PLoS ONE">
        <title>Transcriptome-Based Identification of ABC Transporters in the Western Tarnished Plant Bug Lygus hesperus.</title>
        <authorList>
            <person name="Hull J.J."/>
            <person name="Chaney K."/>
            <person name="Geib S.M."/>
            <person name="Fabrick J.A."/>
            <person name="Brent C.S."/>
            <person name="Walsh D."/>
            <person name="Lavine L.C."/>
        </authorList>
    </citation>
    <scope>NUCLEOTIDE SEQUENCE</scope>
</reference>
<protein>
    <submittedName>
        <fullName evidence="2">Uncharacterized protein</fullName>
    </submittedName>
</protein>